<dbReference type="SUPFAM" id="SSF74853">
    <property type="entry name" value="Lamin A/C globular tail domain"/>
    <property type="match status" value="1"/>
</dbReference>
<sequence length="337" mass="37670">MPLTNYTLLKGRPSDYCLDDDDDPHIEIRIEDGTNSHRIALNVRSIQHPHDLLYALVSPLEHPDLAQLKTLPAGMHDLKRVRPRFEIDYIRGGMVVRNQMRQAPFQLKGPENDLRDYIEPLLKSGVEDPSVTFYAIGERWGPEPKRTDKYFGFRPGSGIHEVHMNQGSRGGHAANNGVGQDGALLIHFGSNDSWAGIFLGFQSQAWVTHDRTGHPQHVKNPPKVIDPLAPPIAIVAAMINPTGREIGRESVTLLNRTDGDLMLTGWQIMDDADRYQDLSGRLPAGEAQRFILEERPDQPRLPNKGGTIRLIAPDGTLADEVVYEKHQAAPEGWTTIF</sequence>
<dbReference type="EMBL" id="QTKU01000004">
    <property type="protein sequence ID" value="MBS8262059.1"/>
    <property type="molecule type" value="Genomic_DNA"/>
</dbReference>
<dbReference type="InterPro" id="IPR019268">
    <property type="entry name" value="DUF2278"/>
</dbReference>
<protein>
    <submittedName>
        <fullName evidence="1">DUF2278 family protein</fullName>
    </submittedName>
</protein>
<dbReference type="Proteomes" id="UP000705379">
    <property type="component" value="Unassembled WGS sequence"/>
</dbReference>
<evidence type="ECO:0000313" key="2">
    <source>
        <dbReference type="Proteomes" id="UP000705379"/>
    </source>
</evidence>
<dbReference type="AlphaFoldDB" id="A0A944GU17"/>
<dbReference type="Pfam" id="PF10042">
    <property type="entry name" value="DUF2278"/>
    <property type="match status" value="1"/>
</dbReference>
<evidence type="ECO:0000313" key="1">
    <source>
        <dbReference type="EMBL" id="MBS8262059.1"/>
    </source>
</evidence>
<accession>A0A944GU17</accession>
<proteinExistence type="predicted"/>
<organism evidence="1 2">
    <name type="scientific">Roseibium polysiphoniae</name>
    <dbReference type="NCBI Taxonomy" id="2571221"/>
    <lineage>
        <taxon>Bacteria</taxon>
        <taxon>Pseudomonadati</taxon>
        <taxon>Pseudomonadota</taxon>
        <taxon>Alphaproteobacteria</taxon>
        <taxon>Hyphomicrobiales</taxon>
        <taxon>Stappiaceae</taxon>
        <taxon>Roseibium</taxon>
    </lineage>
</organism>
<reference evidence="1" key="1">
    <citation type="submission" date="2018-08" db="EMBL/GenBank/DDBJ databases">
        <authorList>
            <person name="Jin W."/>
            <person name="Wang H."/>
            <person name="Yang Y."/>
            <person name="Li M."/>
            <person name="Liu J."/>
        </authorList>
    </citation>
    <scope>NUCLEOTIDE SEQUENCE</scope>
    <source>
        <strain evidence="1">AESS21</strain>
    </source>
</reference>
<dbReference type="RefSeq" id="WP_213217334.1">
    <property type="nucleotide sequence ID" value="NZ_QTKU01000004.1"/>
</dbReference>
<reference evidence="1" key="2">
    <citation type="journal article" date="2021" name="Microorganisms">
        <title>Bacterial Dimethylsulfoniopropionate Biosynthesis in the East China Sea.</title>
        <authorList>
            <person name="Liu J."/>
            <person name="Zhang Y."/>
            <person name="Liu J."/>
            <person name="Zhong H."/>
            <person name="Williams B.T."/>
            <person name="Zheng Y."/>
            <person name="Curson A.R.J."/>
            <person name="Sun C."/>
            <person name="Sun H."/>
            <person name="Song D."/>
            <person name="Wagner Mackenzie B."/>
            <person name="Bermejo Martinez A."/>
            <person name="Todd J.D."/>
            <person name="Zhang X.H."/>
        </authorList>
    </citation>
    <scope>NUCLEOTIDE SEQUENCE</scope>
    <source>
        <strain evidence="1">AESS21</strain>
    </source>
</reference>
<gene>
    <name evidence="1" type="ORF">DYI23_17660</name>
</gene>
<name>A0A944GU17_9HYPH</name>
<dbReference type="InterPro" id="IPR036415">
    <property type="entry name" value="Lamin_tail_dom_sf"/>
</dbReference>
<comment type="caution">
    <text evidence="1">The sequence shown here is derived from an EMBL/GenBank/DDBJ whole genome shotgun (WGS) entry which is preliminary data.</text>
</comment>